<dbReference type="PIRSF" id="PIRSF000103">
    <property type="entry name" value="HIBADH"/>
    <property type="match status" value="1"/>
</dbReference>
<sequence>MALNIQSRLFARTASSSSHNGPLRVYNRSPEKTAPLVAAGSIALNSPAALAQQCSIVHVMMANDAAVLETITALLATPRPATLPQLVVLNHATVSPTCARTAHAMCTAKGAIFVPCPVMGRPERAKEAKLGAIVSGLDKAVLARVEPSIRCFSENVTDVGADIGAANAFKLVLNYHLPVGMEMITEAMCLMDKNGIDRKHLLAFYPFILSIALPGYASVIASSSFHQGMSVANGIKDVDLILGLGRDSGVKLKYAEVARERLVKALERGRGDLDWAVMATVIREENGVETGLKGKL</sequence>
<dbReference type="InterPro" id="IPR006115">
    <property type="entry name" value="6PGDH_NADP-bd"/>
</dbReference>
<feature type="active site" evidence="4">
    <location>
        <position position="170"/>
    </location>
</feature>
<proteinExistence type="inferred from homology"/>
<evidence type="ECO:0000313" key="9">
    <source>
        <dbReference type="Proteomes" id="UP000070544"/>
    </source>
</evidence>
<dbReference type="STRING" id="1344416.A0A139A0X4"/>
<dbReference type="PANTHER" id="PTHR43580">
    <property type="entry name" value="OXIDOREDUCTASE GLYR1-RELATED"/>
    <property type="match status" value="1"/>
</dbReference>
<evidence type="ECO:0000259" key="6">
    <source>
        <dbReference type="Pfam" id="PF03446"/>
    </source>
</evidence>
<name>A0A139A0X4_GONPJ</name>
<dbReference type="GO" id="GO:0051287">
    <property type="term" value="F:NAD binding"/>
    <property type="evidence" value="ECO:0007669"/>
    <property type="project" value="InterPro"/>
</dbReference>
<dbReference type="Proteomes" id="UP000070544">
    <property type="component" value="Unassembled WGS sequence"/>
</dbReference>
<evidence type="ECO:0000313" key="8">
    <source>
        <dbReference type="EMBL" id="KXS10374.1"/>
    </source>
</evidence>
<dbReference type="Gene3D" id="1.10.1040.10">
    <property type="entry name" value="N-(1-d-carboxylethyl)-l-norvaline Dehydrogenase, domain 2"/>
    <property type="match status" value="1"/>
</dbReference>
<feature type="transmembrane region" description="Helical" evidence="5">
    <location>
        <begin position="201"/>
        <end position="221"/>
    </location>
</feature>
<keyword evidence="3" id="KW-0520">NAD</keyword>
<feature type="domain" description="6-phosphogluconate dehydrogenase NADP-binding" evidence="6">
    <location>
        <begin position="19"/>
        <end position="160"/>
    </location>
</feature>
<organism evidence="8 9">
    <name type="scientific">Gonapodya prolifera (strain JEL478)</name>
    <name type="common">Monoblepharis prolifera</name>
    <dbReference type="NCBI Taxonomy" id="1344416"/>
    <lineage>
        <taxon>Eukaryota</taxon>
        <taxon>Fungi</taxon>
        <taxon>Fungi incertae sedis</taxon>
        <taxon>Chytridiomycota</taxon>
        <taxon>Chytridiomycota incertae sedis</taxon>
        <taxon>Monoblepharidomycetes</taxon>
        <taxon>Monoblepharidales</taxon>
        <taxon>Gonapodyaceae</taxon>
        <taxon>Gonapodya</taxon>
    </lineage>
</organism>
<dbReference type="OrthoDB" id="435038at2759"/>
<dbReference type="SUPFAM" id="SSF48179">
    <property type="entry name" value="6-phosphogluconate dehydrogenase C-terminal domain-like"/>
    <property type="match status" value="1"/>
</dbReference>
<keyword evidence="2" id="KW-0560">Oxidoreductase</keyword>
<reference evidence="8 9" key="1">
    <citation type="journal article" date="2015" name="Genome Biol. Evol.">
        <title>Phylogenomic analyses indicate that early fungi evolved digesting cell walls of algal ancestors of land plants.</title>
        <authorList>
            <person name="Chang Y."/>
            <person name="Wang S."/>
            <person name="Sekimoto S."/>
            <person name="Aerts A.L."/>
            <person name="Choi C."/>
            <person name="Clum A."/>
            <person name="LaButti K.M."/>
            <person name="Lindquist E.A."/>
            <person name="Yee Ngan C."/>
            <person name="Ohm R.A."/>
            <person name="Salamov A.A."/>
            <person name="Grigoriev I.V."/>
            <person name="Spatafora J.W."/>
            <person name="Berbee M.L."/>
        </authorList>
    </citation>
    <scope>NUCLEOTIDE SEQUENCE [LARGE SCALE GENOMIC DNA]</scope>
    <source>
        <strain evidence="8 9">JEL478</strain>
    </source>
</reference>
<keyword evidence="5" id="KW-0472">Membrane</keyword>
<dbReference type="AlphaFoldDB" id="A0A139A0X4"/>
<dbReference type="PANTHER" id="PTHR43580:SF8">
    <property type="entry name" value="6-PHOSPHOGLUCONATE DEHYDROGENASE NADP-BINDING DOMAIN-CONTAINING PROTEIN-RELATED"/>
    <property type="match status" value="1"/>
</dbReference>
<keyword evidence="5" id="KW-0812">Transmembrane</keyword>
<protein>
    <submittedName>
        <fullName evidence="8">6-phosphogluconate dehydrogenase C-terminal domain-like protein</fullName>
    </submittedName>
</protein>
<dbReference type="Pfam" id="PF03446">
    <property type="entry name" value="NAD_binding_2"/>
    <property type="match status" value="1"/>
</dbReference>
<dbReference type="GO" id="GO:0016491">
    <property type="term" value="F:oxidoreductase activity"/>
    <property type="evidence" value="ECO:0007669"/>
    <property type="project" value="UniProtKB-KW"/>
</dbReference>
<dbReference type="OMA" id="GHAMDCA"/>
<dbReference type="SUPFAM" id="SSF51735">
    <property type="entry name" value="NAD(P)-binding Rossmann-fold domains"/>
    <property type="match status" value="1"/>
</dbReference>
<gene>
    <name evidence="8" type="ORF">M427DRAFT_62348</name>
</gene>
<evidence type="ECO:0000256" key="4">
    <source>
        <dbReference type="PIRSR" id="PIRSR000103-1"/>
    </source>
</evidence>
<comment type="similarity">
    <text evidence="1">Belongs to the HIBADH-related family. NP60 subfamily.</text>
</comment>
<dbReference type="InterPro" id="IPR029154">
    <property type="entry name" value="HIBADH-like_NADP-bd"/>
</dbReference>
<dbReference type="InterPro" id="IPR036291">
    <property type="entry name" value="NAD(P)-bd_dom_sf"/>
</dbReference>
<dbReference type="GO" id="GO:0050661">
    <property type="term" value="F:NADP binding"/>
    <property type="evidence" value="ECO:0007669"/>
    <property type="project" value="InterPro"/>
</dbReference>
<accession>A0A139A0X4</accession>
<evidence type="ECO:0000256" key="3">
    <source>
        <dbReference type="ARBA" id="ARBA00023027"/>
    </source>
</evidence>
<evidence type="ECO:0000256" key="1">
    <source>
        <dbReference type="ARBA" id="ARBA00007598"/>
    </source>
</evidence>
<dbReference type="Gene3D" id="3.40.50.720">
    <property type="entry name" value="NAD(P)-binding Rossmann-like Domain"/>
    <property type="match status" value="1"/>
</dbReference>
<dbReference type="EMBL" id="KQ965827">
    <property type="protein sequence ID" value="KXS10374.1"/>
    <property type="molecule type" value="Genomic_DNA"/>
</dbReference>
<evidence type="ECO:0000256" key="2">
    <source>
        <dbReference type="ARBA" id="ARBA00023002"/>
    </source>
</evidence>
<keyword evidence="9" id="KW-1185">Reference proteome</keyword>
<evidence type="ECO:0000259" key="7">
    <source>
        <dbReference type="Pfam" id="PF14833"/>
    </source>
</evidence>
<keyword evidence="5" id="KW-1133">Transmembrane helix</keyword>
<evidence type="ECO:0000256" key="5">
    <source>
        <dbReference type="SAM" id="Phobius"/>
    </source>
</evidence>
<dbReference type="InterPro" id="IPR008927">
    <property type="entry name" value="6-PGluconate_DH-like_C_sf"/>
</dbReference>
<feature type="domain" description="3-hydroxyisobutyrate dehydrogenase-like NAD-binding" evidence="7">
    <location>
        <begin position="164"/>
        <end position="280"/>
    </location>
</feature>
<dbReference type="InterPro" id="IPR015815">
    <property type="entry name" value="HIBADH-related"/>
</dbReference>
<dbReference type="InterPro" id="IPR051265">
    <property type="entry name" value="HIBADH-related_NP60_sf"/>
</dbReference>
<dbReference type="Pfam" id="PF14833">
    <property type="entry name" value="NAD_binding_11"/>
    <property type="match status" value="1"/>
</dbReference>
<dbReference type="InterPro" id="IPR013328">
    <property type="entry name" value="6PGD_dom2"/>
</dbReference>